<dbReference type="InterPro" id="IPR000073">
    <property type="entry name" value="AB_hydrolase_1"/>
</dbReference>
<dbReference type="GO" id="GO:0017171">
    <property type="term" value="F:serine hydrolase activity"/>
    <property type="evidence" value="ECO:0007669"/>
    <property type="project" value="TreeGrafter"/>
</dbReference>
<feature type="non-terminal residue" evidence="2">
    <location>
        <position position="1"/>
    </location>
</feature>
<feature type="non-terminal residue" evidence="2">
    <location>
        <position position="141"/>
    </location>
</feature>
<feature type="domain" description="AB hydrolase-1" evidence="1">
    <location>
        <begin position="80"/>
        <end position="127"/>
    </location>
</feature>
<evidence type="ECO:0000313" key="2">
    <source>
        <dbReference type="EMBL" id="CAG7787042.1"/>
    </source>
</evidence>
<comment type="caution">
    <text evidence="2">The sequence shown here is derived from an EMBL/GenBank/DDBJ whole genome shotgun (WGS) entry which is preliminary data.</text>
</comment>
<name>A0A8J2KEG1_9HEXA</name>
<protein>
    <recommendedName>
        <fullName evidence="1">AB hydrolase-1 domain-containing protein</fullName>
    </recommendedName>
</protein>
<gene>
    <name evidence="2" type="ORF">AFUS01_LOCUS25571</name>
</gene>
<organism evidence="2 3">
    <name type="scientific">Allacma fusca</name>
    <dbReference type="NCBI Taxonomy" id="39272"/>
    <lineage>
        <taxon>Eukaryota</taxon>
        <taxon>Metazoa</taxon>
        <taxon>Ecdysozoa</taxon>
        <taxon>Arthropoda</taxon>
        <taxon>Hexapoda</taxon>
        <taxon>Collembola</taxon>
        <taxon>Symphypleona</taxon>
        <taxon>Sminthuridae</taxon>
        <taxon>Allacma</taxon>
    </lineage>
</organism>
<dbReference type="EMBL" id="CAJVCH010330610">
    <property type="protein sequence ID" value="CAG7787042.1"/>
    <property type="molecule type" value="Genomic_DNA"/>
</dbReference>
<dbReference type="Pfam" id="PF00561">
    <property type="entry name" value="Abhydrolase_1"/>
    <property type="match status" value="1"/>
</dbReference>
<dbReference type="AlphaFoldDB" id="A0A8J2KEG1"/>
<dbReference type="PANTHER" id="PTHR46331:SF2">
    <property type="entry name" value="VALACYCLOVIR HYDROLASE"/>
    <property type="match status" value="1"/>
</dbReference>
<dbReference type="OrthoDB" id="19657at2759"/>
<reference evidence="2" key="1">
    <citation type="submission" date="2021-06" db="EMBL/GenBank/DDBJ databases">
        <authorList>
            <person name="Hodson N. C."/>
            <person name="Mongue J. A."/>
            <person name="Jaron S. K."/>
        </authorList>
    </citation>
    <scope>NUCLEOTIDE SEQUENCE</scope>
</reference>
<dbReference type="Proteomes" id="UP000708208">
    <property type="component" value="Unassembled WGS sequence"/>
</dbReference>
<evidence type="ECO:0000259" key="1">
    <source>
        <dbReference type="Pfam" id="PF00561"/>
    </source>
</evidence>
<proteinExistence type="predicted"/>
<keyword evidence="3" id="KW-1185">Reference proteome</keyword>
<evidence type="ECO:0000313" key="3">
    <source>
        <dbReference type="Proteomes" id="UP000708208"/>
    </source>
</evidence>
<dbReference type="PANTHER" id="PTHR46331">
    <property type="entry name" value="VALACYCLOVIR HYDROLASE"/>
    <property type="match status" value="1"/>
</dbReference>
<accession>A0A8J2KEG1</accession>
<sequence>EPYVRMSISVLSKFCLPGYNFANFGLNGPLNPIRFLRASKISISNNMENFSTSAISSSQRKVDVGSVQINVEVVGNGPQTLLCLPGVLGTIESDFTPQLKDLQKDFRVVAWDPPGYGKSRPPPRDFSGGHLFYYRDAHDAH</sequence>